<proteinExistence type="predicted"/>
<dbReference type="EMBL" id="UINC01103087">
    <property type="protein sequence ID" value="SVC65205.1"/>
    <property type="molecule type" value="Genomic_DNA"/>
</dbReference>
<protein>
    <submittedName>
        <fullName evidence="2">Uncharacterized protein</fullName>
    </submittedName>
</protein>
<feature type="region of interest" description="Disordered" evidence="1">
    <location>
        <begin position="67"/>
        <end position="90"/>
    </location>
</feature>
<organism evidence="2">
    <name type="scientific">marine metagenome</name>
    <dbReference type="NCBI Taxonomy" id="408172"/>
    <lineage>
        <taxon>unclassified sequences</taxon>
        <taxon>metagenomes</taxon>
        <taxon>ecological metagenomes</taxon>
    </lineage>
</organism>
<gene>
    <name evidence="2" type="ORF">METZ01_LOCUS318059</name>
</gene>
<feature type="non-terminal residue" evidence="2">
    <location>
        <position position="197"/>
    </location>
</feature>
<sequence>MKFKKTIIQCLKITFFMCLSGLVYAQPSVEFASSGASYSEATDGNVAITITQAQTILTVDDLTPSHTAWQTSQSHGATAQTSANGSGTGMTCSIETDGSGNATFVIVNGGSGYVVDEEITFTDPGSTSNTAVLIVATANWSGGMEAVKITVDVKRSPSSQGTAQYEDNSSAKERDDFNHIKFLGDYTASGSTASHST</sequence>
<dbReference type="AlphaFoldDB" id="A0A382NXV9"/>
<name>A0A382NXV9_9ZZZZ</name>
<evidence type="ECO:0000313" key="2">
    <source>
        <dbReference type="EMBL" id="SVC65205.1"/>
    </source>
</evidence>
<evidence type="ECO:0000256" key="1">
    <source>
        <dbReference type="SAM" id="MobiDB-lite"/>
    </source>
</evidence>
<accession>A0A382NXV9</accession>
<reference evidence="2" key="1">
    <citation type="submission" date="2018-05" db="EMBL/GenBank/DDBJ databases">
        <authorList>
            <person name="Lanie J.A."/>
            <person name="Ng W.-L."/>
            <person name="Kazmierczak K.M."/>
            <person name="Andrzejewski T.M."/>
            <person name="Davidsen T.M."/>
            <person name="Wayne K.J."/>
            <person name="Tettelin H."/>
            <person name="Glass J.I."/>
            <person name="Rusch D."/>
            <person name="Podicherti R."/>
            <person name="Tsui H.-C.T."/>
            <person name="Winkler M.E."/>
        </authorList>
    </citation>
    <scope>NUCLEOTIDE SEQUENCE</scope>
</reference>